<keyword evidence="7 14" id="KW-0547">Nucleotide-binding</keyword>
<comment type="similarity">
    <text evidence="16">Belongs to the TRAFAC class TrmE-Era-EngA-EngB-Septin-like GTPase superfamily. FeoB GTPase (TC 9.A.8) family.</text>
</comment>
<dbReference type="PRINTS" id="PR00326">
    <property type="entry name" value="GTP1OBG"/>
</dbReference>
<feature type="transmembrane region" description="Helical" evidence="16">
    <location>
        <begin position="407"/>
        <end position="431"/>
    </location>
</feature>
<feature type="transmembrane region" description="Helical" evidence="16">
    <location>
        <begin position="300"/>
        <end position="320"/>
    </location>
</feature>
<evidence type="ECO:0000256" key="1">
    <source>
        <dbReference type="ARBA" id="ARBA00004429"/>
    </source>
</evidence>
<keyword evidence="15" id="KW-0460">Magnesium</keyword>
<dbReference type="PANTHER" id="PTHR43185">
    <property type="entry name" value="FERROUS IRON TRANSPORT PROTEIN B"/>
    <property type="match status" value="1"/>
</dbReference>
<dbReference type="eggNOG" id="COG0370">
    <property type="taxonomic scope" value="Bacteria"/>
</dbReference>
<feature type="binding site" evidence="15">
    <location>
        <position position="23"/>
    </location>
    <ligand>
        <name>Mg(2+)</name>
        <dbReference type="ChEBI" id="CHEBI:18420"/>
        <label>2</label>
    </ligand>
</feature>
<dbReference type="GO" id="GO:0005525">
    <property type="term" value="F:GTP binding"/>
    <property type="evidence" value="ECO:0007669"/>
    <property type="project" value="UniProtKB-KW"/>
</dbReference>
<evidence type="ECO:0000313" key="19">
    <source>
        <dbReference type="Proteomes" id="UP000008466"/>
    </source>
</evidence>
<dbReference type="InterPro" id="IPR030389">
    <property type="entry name" value="G_FEOB_dom"/>
</dbReference>
<dbReference type="HOGENOM" id="CLU_013350_3_2_12"/>
<dbReference type="InterPro" id="IPR027417">
    <property type="entry name" value="P-loop_NTPase"/>
</dbReference>
<dbReference type="PROSITE" id="PS51711">
    <property type="entry name" value="G_FEOB"/>
    <property type="match status" value="1"/>
</dbReference>
<evidence type="ECO:0000256" key="12">
    <source>
        <dbReference type="ARBA" id="ARBA00023136"/>
    </source>
</evidence>
<feature type="binding site" evidence="15">
    <location>
        <position position="21"/>
    </location>
    <ligand>
        <name>Mg(2+)</name>
        <dbReference type="ChEBI" id="CHEBI:18420"/>
        <label>2</label>
    </ligand>
</feature>
<feature type="transmembrane region" description="Helical" evidence="16">
    <location>
        <begin position="340"/>
        <end position="363"/>
    </location>
</feature>
<keyword evidence="9 16" id="KW-0408">Iron</keyword>
<dbReference type="GO" id="GO:0005886">
    <property type="term" value="C:plasma membrane"/>
    <property type="evidence" value="ECO:0007669"/>
    <property type="project" value="UniProtKB-SubCell"/>
</dbReference>
<keyword evidence="3" id="KW-1003">Cell membrane</keyword>
<comment type="subcellular location">
    <subcellularLocation>
        <location evidence="1 16">Cell inner membrane</location>
        <topology evidence="1 16">Multi-pass membrane protein</topology>
    </subcellularLocation>
</comment>
<evidence type="ECO:0000256" key="3">
    <source>
        <dbReference type="ARBA" id="ARBA00022475"/>
    </source>
</evidence>
<dbReference type="InterPro" id="IPR006073">
    <property type="entry name" value="GTP-bd"/>
</dbReference>
<dbReference type="Pfam" id="PF07664">
    <property type="entry name" value="FeoB_C"/>
    <property type="match status" value="1"/>
</dbReference>
<keyword evidence="8 16" id="KW-1133">Transmembrane helix</keyword>
<evidence type="ECO:0000256" key="11">
    <source>
        <dbReference type="ARBA" id="ARBA00023134"/>
    </source>
</evidence>
<proteinExistence type="inferred from homology"/>
<dbReference type="PANTHER" id="PTHR43185:SF1">
    <property type="entry name" value="FE(2+) TRANSPORTER FEOB"/>
    <property type="match status" value="1"/>
</dbReference>
<feature type="transmembrane region" description="Helical" evidence="16">
    <location>
        <begin position="652"/>
        <end position="676"/>
    </location>
</feature>
<gene>
    <name evidence="18" type="ordered locus">SpiBuddy_0019</name>
</gene>
<dbReference type="AlphaFoldDB" id="F0RX15"/>
<dbReference type="GO" id="GO:0046872">
    <property type="term" value="F:metal ion binding"/>
    <property type="evidence" value="ECO:0007669"/>
    <property type="project" value="UniProtKB-KW"/>
</dbReference>
<dbReference type="STRING" id="158189.SpiBuddy_0019"/>
<dbReference type="InterPro" id="IPR011640">
    <property type="entry name" value="Fe2_transport_prot_B_C"/>
</dbReference>
<sequence length="677" mass="75270">MSHLIALAGNPNSGKTTVFNALTGSKQHVGNWPGVTVDKKEGQYRKDKNITILDLPGTYSLSPYSAEEIITRTYIVEEKPACVINVLDGTSLERNLYLALQIMETQVPTVLAVNMMDEVAVSGDVIDFVRLEAELGVAVVPIEARNNKGLDLLMDAVMRTIETHRIPKRLELYALTGQVDEDTLADRRYTYIQSLVEQSVHKKLEKRQYTESRSDKLDKILTHRLFALPVFGLVMYGMFAMTFSENFLFIPGLPSPGIALATLVETVWGYLTGVVSSFLEYANASDWAYSLVIDGAMEGIGAIFGFLPLILILYLLMSFLEDSGYMARVAFVMDRIFRRFGLSGRSFIPLLMGFGCSVPAIMATRTLDSEKDRRITTLLCGFMPCGAKLPIFIMFVSLFFAQGNKTLVLFFLYALSLSVSILVSLVINRIVYRGQVSNFLMELPQYRLPTLRSVWIHGFEKVKGFVQKAGTVILAATILIWLLSNFNVQSFTGQNRIEKGTVLSEMDDSFLASWGKTIAPVFKPVGFGAWRPTVGIATGWVAKEMVVVTLAQLYSEDVNEAYLQQYFSDMTPEKLSELGFSEGKYSGDEAFDVYTQAVLMEGGDEQAMQSIRTDIPTKQAALAYMAFNLLCMPCFAAVGAMRRELKSWRRTVSAVGIQMATAYVAALLINLIGSLIW</sequence>
<comment type="function">
    <text evidence="16">Probable transporter of a GTP-driven Fe(2+) uptake system.</text>
</comment>
<protein>
    <recommendedName>
        <fullName evidence="13 16">Ferrous iron transport protein B</fullName>
    </recommendedName>
</protein>
<dbReference type="Pfam" id="PF02421">
    <property type="entry name" value="FeoB_N"/>
    <property type="match status" value="1"/>
</dbReference>
<dbReference type="OrthoDB" id="9809127at2"/>
<evidence type="ECO:0000256" key="15">
    <source>
        <dbReference type="PIRSR" id="PIRSR603373-2"/>
    </source>
</evidence>
<feature type="binding site" evidence="14">
    <location>
        <begin position="54"/>
        <end position="57"/>
    </location>
    <ligand>
        <name>GTP</name>
        <dbReference type="ChEBI" id="CHEBI:37565"/>
        <label>1</label>
    </ligand>
</feature>
<evidence type="ECO:0000256" key="4">
    <source>
        <dbReference type="ARBA" id="ARBA00022496"/>
    </source>
</evidence>
<evidence type="ECO:0000256" key="2">
    <source>
        <dbReference type="ARBA" id="ARBA00022448"/>
    </source>
</evidence>
<evidence type="ECO:0000256" key="6">
    <source>
        <dbReference type="ARBA" id="ARBA00022692"/>
    </source>
</evidence>
<feature type="transmembrane region" description="Helical" evidence="16">
    <location>
        <begin position="465"/>
        <end position="484"/>
    </location>
</feature>
<feature type="domain" description="FeoB-type G" evidence="17">
    <location>
        <begin position="2"/>
        <end position="163"/>
    </location>
</feature>
<dbReference type="RefSeq" id="WP_013605718.1">
    <property type="nucleotide sequence ID" value="NC_015152.1"/>
</dbReference>
<evidence type="ECO:0000256" key="8">
    <source>
        <dbReference type="ARBA" id="ARBA00022989"/>
    </source>
</evidence>
<feature type="transmembrane region" description="Helical" evidence="16">
    <location>
        <begin position="225"/>
        <end position="244"/>
    </location>
</feature>
<dbReference type="NCBIfam" id="TIGR00437">
    <property type="entry name" value="feoB"/>
    <property type="match status" value="1"/>
</dbReference>
<feature type="transmembrane region" description="Helical" evidence="16">
    <location>
        <begin position="621"/>
        <end position="640"/>
    </location>
</feature>
<feature type="transmembrane region" description="Helical" evidence="16">
    <location>
        <begin position="375"/>
        <end position="401"/>
    </location>
</feature>
<evidence type="ECO:0000256" key="9">
    <source>
        <dbReference type="ARBA" id="ARBA00023004"/>
    </source>
</evidence>
<evidence type="ECO:0000256" key="7">
    <source>
        <dbReference type="ARBA" id="ARBA00022741"/>
    </source>
</evidence>
<keyword evidence="6 16" id="KW-0812">Transmembrane</keyword>
<dbReference type="Pfam" id="PF07670">
    <property type="entry name" value="Gate"/>
    <property type="match status" value="2"/>
</dbReference>
<keyword evidence="11 14" id="KW-0342">GTP-binding</keyword>
<evidence type="ECO:0000256" key="10">
    <source>
        <dbReference type="ARBA" id="ARBA00023065"/>
    </source>
</evidence>
<feature type="binding site" evidence="14">
    <location>
        <begin position="114"/>
        <end position="117"/>
    </location>
    <ligand>
        <name>GTP</name>
        <dbReference type="ChEBI" id="CHEBI:37565"/>
        <label>1</label>
    </ligand>
</feature>
<feature type="binding site" evidence="15">
    <location>
        <position position="20"/>
    </location>
    <ligand>
        <name>Mg(2+)</name>
        <dbReference type="ChEBI" id="CHEBI:18420"/>
        <label>2</label>
    </ligand>
</feature>
<keyword evidence="2 16" id="KW-0813">Transport</keyword>
<evidence type="ECO:0000256" key="5">
    <source>
        <dbReference type="ARBA" id="ARBA00022519"/>
    </source>
</evidence>
<keyword evidence="15" id="KW-0479">Metal-binding</keyword>
<reference evidence="19" key="1">
    <citation type="submission" date="2011-02" db="EMBL/GenBank/DDBJ databases">
        <title>Complete sequence of Spirochaeta sp. Buddy.</title>
        <authorList>
            <person name="Lucas S."/>
            <person name="Copeland A."/>
            <person name="Lapidus A."/>
            <person name="Cheng J.-F."/>
            <person name="Goodwin L."/>
            <person name="Pitluck S."/>
            <person name="Zeytun A."/>
            <person name="Detter J.C."/>
            <person name="Han C."/>
            <person name="Tapia R."/>
            <person name="Land M."/>
            <person name="Hauser L."/>
            <person name="Kyrpides N."/>
            <person name="Ivanova N."/>
            <person name="Mikhailova N."/>
            <person name="Pagani I."/>
            <person name="Ritalahti K.M."/>
            <person name="Loeffler F.E."/>
            <person name="Woyke T."/>
        </authorList>
    </citation>
    <scope>NUCLEOTIDE SEQUENCE [LARGE SCALE GENOMIC DNA]</scope>
    <source>
        <strain evidence="19">ATCC BAA-1886 / DSM 22777 / Buddy</strain>
    </source>
</reference>
<keyword evidence="10" id="KW-0406">Ion transport</keyword>
<dbReference type="InterPro" id="IPR011642">
    <property type="entry name" value="Gate_dom"/>
</dbReference>
<dbReference type="EMBL" id="CP002541">
    <property type="protein sequence ID" value="ADY11865.1"/>
    <property type="molecule type" value="Genomic_DNA"/>
</dbReference>
<keyword evidence="5" id="KW-0997">Cell inner membrane</keyword>
<dbReference type="Proteomes" id="UP000008466">
    <property type="component" value="Chromosome"/>
</dbReference>
<feature type="binding site" evidence="14">
    <location>
        <begin position="34"/>
        <end position="38"/>
    </location>
    <ligand>
        <name>GTP</name>
        <dbReference type="ChEBI" id="CHEBI:37565"/>
        <label>1</label>
    </ligand>
</feature>
<dbReference type="InterPro" id="IPR003373">
    <property type="entry name" value="Fe2_transport_prot-B"/>
</dbReference>
<evidence type="ECO:0000259" key="17">
    <source>
        <dbReference type="PROSITE" id="PS51711"/>
    </source>
</evidence>
<evidence type="ECO:0000256" key="13">
    <source>
        <dbReference type="NCBIfam" id="TIGR00437"/>
    </source>
</evidence>
<accession>F0RX15</accession>
<dbReference type="GO" id="GO:0015093">
    <property type="term" value="F:ferrous iron transmembrane transporter activity"/>
    <property type="evidence" value="ECO:0007669"/>
    <property type="project" value="UniProtKB-UniRule"/>
</dbReference>
<evidence type="ECO:0000256" key="14">
    <source>
        <dbReference type="PIRSR" id="PIRSR603373-1"/>
    </source>
</evidence>
<dbReference type="FunFam" id="3.40.50.300:FF:000426">
    <property type="entry name" value="Ferrous iron transport protein B"/>
    <property type="match status" value="1"/>
</dbReference>
<dbReference type="CDD" id="cd01879">
    <property type="entry name" value="FeoB"/>
    <property type="match status" value="1"/>
</dbReference>
<dbReference type="Gene3D" id="3.40.50.300">
    <property type="entry name" value="P-loop containing nucleotide triphosphate hydrolases"/>
    <property type="match status" value="1"/>
</dbReference>
<keyword evidence="19" id="KW-1185">Reference proteome</keyword>
<evidence type="ECO:0000313" key="18">
    <source>
        <dbReference type="EMBL" id="ADY11865.1"/>
    </source>
</evidence>
<keyword evidence="4 16" id="KW-0410">Iron transport</keyword>
<feature type="binding site" evidence="15">
    <location>
        <position position="24"/>
    </location>
    <ligand>
        <name>Mg(2+)</name>
        <dbReference type="ChEBI" id="CHEBI:18420"/>
        <label>2</label>
    </ligand>
</feature>
<evidence type="ECO:0000256" key="16">
    <source>
        <dbReference type="RuleBase" id="RU362098"/>
    </source>
</evidence>
<name>F0RX15_SPHGB</name>
<feature type="transmembrane region" description="Helical" evidence="16">
    <location>
        <begin position="256"/>
        <end position="279"/>
    </location>
</feature>
<keyword evidence="12 16" id="KW-0472">Membrane</keyword>
<dbReference type="KEGG" id="sbu:SpiBuddy_0019"/>
<dbReference type="SUPFAM" id="SSF52540">
    <property type="entry name" value="P-loop containing nucleoside triphosphate hydrolases"/>
    <property type="match status" value="1"/>
</dbReference>
<dbReference type="InterPro" id="IPR050860">
    <property type="entry name" value="FeoB_GTPase"/>
</dbReference>
<organism evidence="18 19">
    <name type="scientific">Sphaerochaeta globosa (strain ATCC BAA-1886 / DSM 22777 / Buddy)</name>
    <name type="common">Spirochaeta sp. (strain Buddy)</name>
    <dbReference type="NCBI Taxonomy" id="158189"/>
    <lineage>
        <taxon>Bacteria</taxon>
        <taxon>Pseudomonadati</taxon>
        <taxon>Spirochaetota</taxon>
        <taxon>Spirochaetia</taxon>
        <taxon>Spirochaetales</taxon>
        <taxon>Sphaerochaetaceae</taxon>
        <taxon>Sphaerochaeta</taxon>
    </lineage>
</organism>
<feature type="binding site" evidence="14">
    <location>
        <begin position="9"/>
        <end position="16"/>
    </location>
    <ligand>
        <name>GTP</name>
        <dbReference type="ChEBI" id="CHEBI:37565"/>
        <label>1</label>
    </ligand>
</feature>